<feature type="transmembrane region" description="Helical" evidence="1">
    <location>
        <begin position="52"/>
        <end position="70"/>
    </location>
</feature>
<evidence type="ECO:0000256" key="1">
    <source>
        <dbReference type="SAM" id="Phobius"/>
    </source>
</evidence>
<keyword evidence="1" id="KW-0472">Membrane</keyword>
<evidence type="ECO:0000313" key="3">
    <source>
        <dbReference type="Proteomes" id="UP001211005"/>
    </source>
</evidence>
<keyword evidence="2" id="KW-0614">Plasmid</keyword>
<keyword evidence="1" id="KW-0812">Transmembrane</keyword>
<evidence type="ECO:0000313" key="2">
    <source>
        <dbReference type="EMBL" id="WBA44117.1"/>
    </source>
</evidence>
<feature type="transmembrane region" description="Helical" evidence="1">
    <location>
        <begin position="12"/>
        <end position="32"/>
    </location>
</feature>
<geneLocation type="plasmid" evidence="2 3">
    <name>unnamed1</name>
</geneLocation>
<dbReference type="Proteomes" id="UP001211005">
    <property type="component" value="Plasmid unnamed1"/>
</dbReference>
<dbReference type="RefSeq" id="WP_269562149.1">
    <property type="nucleotide sequence ID" value="NZ_CP114768.1"/>
</dbReference>
<accession>A0ABY7LUP2</accession>
<gene>
    <name evidence="2" type="ORF">O3303_19705</name>
</gene>
<organism evidence="2 3">
    <name type="scientific">Hymenobacter canadensis</name>
    <dbReference type="NCBI Taxonomy" id="2999067"/>
    <lineage>
        <taxon>Bacteria</taxon>
        <taxon>Pseudomonadati</taxon>
        <taxon>Bacteroidota</taxon>
        <taxon>Cytophagia</taxon>
        <taxon>Cytophagales</taxon>
        <taxon>Hymenobacteraceae</taxon>
        <taxon>Hymenobacter</taxon>
    </lineage>
</organism>
<dbReference type="EMBL" id="CP114768">
    <property type="protein sequence ID" value="WBA44117.1"/>
    <property type="molecule type" value="Genomic_DNA"/>
</dbReference>
<keyword evidence="3" id="KW-1185">Reference proteome</keyword>
<reference evidence="2 3" key="1">
    <citation type="submission" date="2022-12" db="EMBL/GenBank/DDBJ databases">
        <title>Hymenobacter canadensis sp. nov. isolated from lake water of the Cambridge Bay, Canada.</title>
        <authorList>
            <person name="Kim W.H."/>
            <person name="Lee Y.M."/>
        </authorList>
    </citation>
    <scope>NUCLEOTIDE SEQUENCE [LARGE SCALE GENOMIC DNA]</scope>
    <source>
        <strain evidence="2 3">PAMC 29467</strain>
        <plasmid evidence="2 3">unnamed1</plasmid>
    </source>
</reference>
<sequence length="73" mass="8180">MLPIRGRQAWQVRAVTIPLLAVLTAQLVISLAEPAVNPKAIELERGMFRVSPRQLALITTIILLITGLYVKFW</sequence>
<proteinExistence type="predicted"/>
<protein>
    <submittedName>
        <fullName evidence="2">Uncharacterized protein</fullName>
    </submittedName>
</protein>
<keyword evidence="1" id="KW-1133">Transmembrane helix</keyword>
<name>A0ABY7LUP2_9BACT</name>